<evidence type="ECO:0000256" key="2">
    <source>
        <dbReference type="ARBA" id="ARBA00022526"/>
    </source>
</evidence>
<gene>
    <name evidence="4" type="ORF">P256_02583</name>
</gene>
<dbReference type="InterPro" id="IPR015943">
    <property type="entry name" value="WD40/YVTN_repeat-like_dom_sf"/>
</dbReference>
<dbReference type="Proteomes" id="UP000023785">
    <property type="component" value="Unassembled WGS sequence"/>
</dbReference>
<proteinExistence type="inferred from homology"/>
<accession>V2T094</accession>
<comment type="similarity">
    <text evidence="1">Belongs to the cycloisomerase 2 family.</text>
</comment>
<dbReference type="SUPFAM" id="SSF50974">
    <property type="entry name" value="Nitrous oxide reductase, N-terminal domain"/>
    <property type="match status" value="1"/>
</dbReference>
<dbReference type="GO" id="GO:0005829">
    <property type="term" value="C:cytosol"/>
    <property type="evidence" value="ECO:0007669"/>
    <property type="project" value="TreeGrafter"/>
</dbReference>
<dbReference type="HOGENOM" id="CLU_038716_3_0_6"/>
<dbReference type="eggNOG" id="COG2706">
    <property type="taxonomic scope" value="Bacteria"/>
</dbReference>
<dbReference type="Gene3D" id="2.130.10.10">
    <property type="entry name" value="YVTN repeat-like/Quinoprotein amine dehydrogenase"/>
    <property type="match status" value="1"/>
</dbReference>
<dbReference type="InterPro" id="IPR019405">
    <property type="entry name" value="Lactonase_7-beta_prop"/>
</dbReference>
<dbReference type="GO" id="GO:0006006">
    <property type="term" value="P:glucose metabolic process"/>
    <property type="evidence" value="ECO:0007669"/>
    <property type="project" value="UniProtKB-KW"/>
</dbReference>
<keyword evidence="5" id="KW-1185">Reference proteome</keyword>
<feature type="signal peptide" evidence="3">
    <location>
        <begin position="1"/>
        <end position="24"/>
    </location>
</feature>
<evidence type="ECO:0000256" key="3">
    <source>
        <dbReference type="SAM" id="SignalP"/>
    </source>
</evidence>
<name>V2T094_9GAMM</name>
<dbReference type="Pfam" id="PF10282">
    <property type="entry name" value="Lactonase"/>
    <property type="match status" value="1"/>
</dbReference>
<dbReference type="STRING" id="1392540.P256_02583"/>
<dbReference type="EMBL" id="AYER01000018">
    <property type="protein sequence ID" value="ESK35848.1"/>
    <property type="molecule type" value="Genomic_DNA"/>
</dbReference>
<feature type="chain" id="PRO_5004709397" description="6-phosphogluconolactonase" evidence="3">
    <location>
        <begin position="25"/>
        <end position="392"/>
    </location>
</feature>
<dbReference type="InterPro" id="IPR050282">
    <property type="entry name" value="Cycloisomerase_2"/>
</dbReference>
<dbReference type="PROSITE" id="PS51257">
    <property type="entry name" value="PROKAR_LIPOPROTEIN"/>
    <property type="match status" value="1"/>
</dbReference>
<evidence type="ECO:0000313" key="5">
    <source>
        <dbReference type="Proteomes" id="UP000023785"/>
    </source>
</evidence>
<dbReference type="AlphaFoldDB" id="V2T094"/>
<dbReference type="OrthoDB" id="9790815at2"/>
<keyword evidence="3" id="KW-0732">Signal</keyword>
<dbReference type="PANTHER" id="PTHR30344:SF1">
    <property type="entry name" value="6-PHOSPHOGLUCONOLACTONASE"/>
    <property type="match status" value="1"/>
</dbReference>
<dbReference type="PANTHER" id="PTHR30344">
    <property type="entry name" value="6-PHOSPHOGLUCONOLACTONASE-RELATED"/>
    <property type="match status" value="1"/>
</dbReference>
<evidence type="ECO:0008006" key="6">
    <source>
        <dbReference type="Google" id="ProtNLM"/>
    </source>
</evidence>
<dbReference type="RefSeq" id="WP_023272869.1">
    <property type="nucleotide sequence ID" value="NZ_KI530716.1"/>
</dbReference>
<dbReference type="PATRIC" id="fig|1392540.3.peg.2481"/>
<organism evidence="4 5">
    <name type="scientific">Acinetobacter nectaris CIP 110549</name>
    <dbReference type="NCBI Taxonomy" id="1392540"/>
    <lineage>
        <taxon>Bacteria</taxon>
        <taxon>Pseudomonadati</taxon>
        <taxon>Pseudomonadota</taxon>
        <taxon>Gammaproteobacteria</taxon>
        <taxon>Moraxellales</taxon>
        <taxon>Moraxellaceae</taxon>
        <taxon>Acinetobacter</taxon>
    </lineage>
</organism>
<evidence type="ECO:0000313" key="4">
    <source>
        <dbReference type="EMBL" id="ESK35848.1"/>
    </source>
</evidence>
<dbReference type="GO" id="GO:0017057">
    <property type="term" value="F:6-phosphogluconolactonase activity"/>
    <property type="evidence" value="ECO:0007669"/>
    <property type="project" value="TreeGrafter"/>
</dbReference>
<reference evidence="4 5" key="1">
    <citation type="submission" date="2013-10" db="EMBL/GenBank/DDBJ databases">
        <title>The Genome Sequence of Acinetobacter nectaris CIP 110549.</title>
        <authorList>
            <consortium name="The Broad Institute Genomics Platform"/>
            <consortium name="The Broad Institute Genome Sequencing Center for Infectious Disease"/>
            <person name="Cerqueira G."/>
            <person name="Feldgarden M."/>
            <person name="Courvalin P."/>
            <person name="Grillot-Courvalin C."/>
            <person name="Clermont D."/>
            <person name="Rocha E."/>
            <person name="Yoon E.-J."/>
            <person name="Nemec A."/>
            <person name="Young S.K."/>
            <person name="Zeng Q."/>
            <person name="Gargeya S."/>
            <person name="Fitzgerald M."/>
            <person name="Abouelleil A."/>
            <person name="Alvarado L."/>
            <person name="Berlin A.M."/>
            <person name="Chapman S.B."/>
            <person name="Gainer-Dewar J."/>
            <person name="Goldberg J."/>
            <person name="Gnerre S."/>
            <person name="Griggs A."/>
            <person name="Gujja S."/>
            <person name="Hansen M."/>
            <person name="Howarth C."/>
            <person name="Imamovic A."/>
            <person name="Ireland A."/>
            <person name="Larimer J."/>
            <person name="McCowan C."/>
            <person name="Murphy C."/>
            <person name="Pearson M."/>
            <person name="Poon T.W."/>
            <person name="Priest M."/>
            <person name="Roberts A."/>
            <person name="Saif S."/>
            <person name="Shea T."/>
            <person name="Sykes S."/>
            <person name="Wortman J."/>
            <person name="Nusbaum C."/>
            <person name="Birren B."/>
        </authorList>
    </citation>
    <scope>NUCLEOTIDE SEQUENCE [LARGE SCALE GENOMIC DNA]</scope>
    <source>
        <strain evidence="4 5">CIP 110549</strain>
    </source>
</reference>
<evidence type="ECO:0000256" key="1">
    <source>
        <dbReference type="ARBA" id="ARBA00005564"/>
    </source>
</evidence>
<sequence length="392" mass="43367">MIKLNFFPVLISSVLAISCNISFASVDSITTPQKFLIGTWSGMPESTKLSSDFASQGIYTVQLNSDGTLLPLSEVKMQDPSWITLSKDSKFAYITNETKDGTVTSVSIDTHGVLKKLNQVSSLGDHPTHSTLSDDGKFLFIANYSVGPNKSGISVLPILADGTLGEVIQNIKFLDGSHIIHGRQDSGHAHSVTFSPDHKNLYVADLGSDIVRAYDYHPNEKVPLHANVNLDLYFPMGSGPRHMIFSEDGKFAYVTSEMNAEVTVFEKVNNKFIQIQREKLAEKDQDSYKSGSGLIFSPDHHFLYVGNRKDINEIITYKVDAMTGKLSYVTRHMSGGQEPRSFSLDQTGNYLLVANVNSNIISEFKRNQETGYLIPTRIALQVGQPTDIKFIQ</sequence>
<comment type="caution">
    <text evidence="4">The sequence shown here is derived from an EMBL/GenBank/DDBJ whole genome shotgun (WGS) entry which is preliminary data.</text>
</comment>
<protein>
    <recommendedName>
        <fullName evidence="6">6-phosphogluconolactonase</fullName>
    </recommendedName>
</protein>
<keyword evidence="2" id="KW-0119">Carbohydrate metabolism</keyword>
<keyword evidence="2" id="KW-0313">Glucose metabolism</keyword>
<dbReference type="InterPro" id="IPR011045">
    <property type="entry name" value="N2O_reductase_N"/>
</dbReference>